<dbReference type="EMBL" id="FOXX01000002">
    <property type="protein sequence ID" value="SFQ34152.1"/>
    <property type="molecule type" value="Genomic_DNA"/>
</dbReference>
<keyword evidence="3" id="KW-1185">Reference proteome</keyword>
<gene>
    <name evidence="2" type="ORF">SAMN02745910_00997</name>
</gene>
<comment type="caution">
    <text evidence="2">The sequence shown here is derived from an EMBL/GenBank/DDBJ whole genome shotgun (WGS) entry which is preliminary data.</text>
</comment>
<accession>A0A1I5XQB5</accession>
<evidence type="ECO:0000313" key="3">
    <source>
        <dbReference type="Proteomes" id="UP000182762"/>
    </source>
</evidence>
<reference evidence="2 3" key="1">
    <citation type="submission" date="2016-10" db="EMBL/GenBank/DDBJ databases">
        <authorList>
            <person name="Varghese N."/>
            <person name="Submissions S."/>
        </authorList>
    </citation>
    <scope>NUCLEOTIDE SEQUENCE [LARGE SCALE GENOMIC DNA]</scope>
    <source>
        <strain evidence="2 3">DSM 13796</strain>
    </source>
</reference>
<organism evidence="2 3">
    <name type="scientific">Priestia endophytica DSM 13796</name>
    <dbReference type="NCBI Taxonomy" id="1121089"/>
    <lineage>
        <taxon>Bacteria</taxon>
        <taxon>Bacillati</taxon>
        <taxon>Bacillota</taxon>
        <taxon>Bacilli</taxon>
        <taxon>Bacillales</taxon>
        <taxon>Bacillaceae</taxon>
        <taxon>Priestia</taxon>
    </lineage>
</organism>
<dbReference type="RefSeq" id="WP_019392904.1">
    <property type="nucleotide sequence ID" value="NZ_FOXX01000002.1"/>
</dbReference>
<evidence type="ECO:0000256" key="1">
    <source>
        <dbReference type="SAM" id="MobiDB-lite"/>
    </source>
</evidence>
<proteinExistence type="predicted"/>
<evidence type="ECO:0000313" key="2">
    <source>
        <dbReference type="EMBL" id="SFQ34152.1"/>
    </source>
</evidence>
<feature type="region of interest" description="Disordered" evidence="1">
    <location>
        <begin position="1"/>
        <end position="40"/>
    </location>
</feature>
<name>A0A1I5XQB5_9BACI</name>
<feature type="compositionally biased region" description="Basic and acidic residues" evidence="1">
    <location>
        <begin position="1"/>
        <end position="19"/>
    </location>
</feature>
<sequence>MKKNEKEFTESESSMHETDEQQSVDLVFIEGQGWKEEESE</sequence>
<protein>
    <submittedName>
        <fullName evidence="2">Uncharacterized protein</fullName>
    </submittedName>
</protein>
<dbReference type="Proteomes" id="UP000182762">
    <property type="component" value="Unassembled WGS sequence"/>
</dbReference>
<dbReference type="GeneID" id="93704659"/>